<keyword evidence="2" id="KW-1185">Reference proteome</keyword>
<reference evidence="1 2" key="1">
    <citation type="submission" date="2016-08" db="EMBL/GenBank/DDBJ databases">
        <title>A Parts List for Fungal Cellulosomes Revealed by Comparative Genomics.</title>
        <authorList>
            <consortium name="DOE Joint Genome Institute"/>
            <person name="Haitjema C.H."/>
            <person name="Gilmore S.P."/>
            <person name="Henske J.K."/>
            <person name="Solomon K.V."/>
            <person name="De Groot R."/>
            <person name="Kuo A."/>
            <person name="Mondo S.J."/>
            <person name="Salamov A.A."/>
            <person name="Labutti K."/>
            <person name="Zhao Z."/>
            <person name="Chiniquy J."/>
            <person name="Barry K."/>
            <person name="Brewer H.M."/>
            <person name="Purvine S.O."/>
            <person name="Wright A.T."/>
            <person name="Boxma B."/>
            <person name="Van Alen T."/>
            <person name="Hackstein J.H."/>
            <person name="Baker S.E."/>
            <person name="Grigoriev I.V."/>
            <person name="O'Malley M.A."/>
        </authorList>
    </citation>
    <scope>NUCLEOTIDE SEQUENCE [LARGE SCALE GENOMIC DNA]</scope>
    <source>
        <strain evidence="1 2">G1</strain>
    </source>
</reference>
<organism evidence="1 2">
    <name type="scientific">Neocallimastix californiae</name>
    <dbReference type="NCBI Taxonomy" id="1754190"/>
    <lineage>
        <taxon>Eukaryota</taxon>
        <taxon>Fungi</taxon>
        <taxon>Fungi incertae sedis</taxon>
        <taxon>Chytridiomycota</taxon>
        <taxon>Chytridiomycota incertae sedis</taxon>
        <taxon>Neocallimastigomycetes</taxon>
        <taxon>Neocallimastigales</taxon>
        <taxon>Neocallimastigaceae</taxon>
        <taxon>Neocallimastix</taxon>
    </lineage>
</organism>
<accession>A0A1Y2D7U4</accession>
<gene>
    <name evidence="1" type="ORF">LY90DRAFT_507205</name>
</gene>
<sequence>MGFTIKEVLKYESLHNHLEKEIYVSISVAKHKIKEEIKKNSIPMDIKPKHIFNAVSQEMGLICPEYSTIRSQIIRNINKQFPPNIKSFDDIPIESRNENFMIFKNTDLIIFQSPFQAYLFSNYHKNIFADGTFYAAPKFSYQLFIARTYVGEFNMFYTTSISLLKNKKQSTYKKTYLIMITKGELKELEKKKQKIFSATDEIKILIENYKSKEINLFYNGCNRNELVKLWKDCLIDLNDININLK</sequence>
<dbReference type="Proteomes" id="UP000193920">
    <property type="component" value="Unassembled WGS sequence"/>
</dbReference>
<protein>
    <recommendedName>
        <fullName evidence="3">MULE transposase domain-containing protein</fullName>
    </recommendedName>
</protein>
<evidence type="ECO:0008006" key="3">
    <source>
        <dbReference type="Google" id="ProtNLM"/>
    </source>
</evidence>
<evidence type="ECO:0000313" key="1">
    <source>
        <dbReference type="EMBL" id="ORY55196.1"/>
    </source>
</evidence>
<comment type="caution">
    <text evidence="1">The sequence shown here is derived from an EMBL/GenBank/DDBJ whole genome shotgun (WGS) entry which is preliminary data.</text>
</comment>
<evidence type="ECO:0000313" key="2">
    <source>
        <dbReference type="Proteomes" id="UP000193920"/>
    </source>
</evidence>
<dbReference type="EMBL" id="MCOG01000079">
    <property type="protein sequence ID" value="ORY55196.1"/>
    <property type="molecule type" value="Genomic_DNA"/>
</dbReference>
<name>A0A1Y2D7U4_9FUNG</name>
<dbReference type="AlphaFoldDB" id="A0A1Y2D7U4"/>
<proteinExistence type="predicted"/>